<keyword evidence="1" id="KW-0175">Coiled coil</keyword>
<feature type="coiled-coil region" evidence="1">
    <location>
        <begin position="454"/>
        <end position="502"/>
    </location>
</feature>
<evidence type="ECO:0000256" key="3">
    <source>
        <dbReference type="SAM" id="Phobius"/>
    </source>
</evidence>
<evidence type="ECO:0000256" key="2">
    <source>
        <dbReference type="SAM" id="MobiDB-lite"/>
    </source>
</evidence>
<gene>
    <name evidence="4" type="ORF">ONE63_008160</name>
</gene>
<comment type="caution">
    <text evidence="4">The sequence shown here is derived from an EMBL/GenBank/DDBJ whole genome shotgun (WGS) entry which is preliminary data.</text>
</comment>
<name>A0AAV7XPF0_9NEOP</name>
<sequence length="807" mass="88914">MSSTTYSLVEFKDGKRRTKLLVLTAAIDGFKPASAEDIPNREYLVPWQDSFDDSLTGDHIDGRFPARILLVGASPEEIKAKAKALKIRLPSNWPLPSNETKKPMDKPLHKSRRKANEIDAEEKGKRMRMNETLSLLGSSQAKTSPIKSHSSEAGLKSSSPKETASVNSQCKVLGTDHTSKRESDATNSNRDEDPIVFMKTATSKSHQKMLACSDQESEKKLAGESKKHRRSSKKRSGSPSYLWECDADEADTPESTVAAKFVFKKPKEERPPAESKSEGGIIEPAAGSQLIQGDGKLEQDKDFSGISPEKHLRKSNQLSSPSLKDSAKTLQGRFVKAETHSMGKKSPKKSSNCLASPGKFIVTEHDLDCDSPSVTAGPMNDYFNPVTLTGSSSKTDDCSSVKTTGKMTRNNADYGASSHSSDDTEEEFESSGDDDATVLLAGLKKKHSLCVFENEQLTETIQKLKRNIELCKTELKKRGEIIVDLKESVRALQSKNQKLELKLQKSSLGVKKEMITPKASSSLVRAASSPLFSEISSPFSNAKVSPAHCDLDSPSSEIDRGLETTLKGPKGSHAPAARAVKQLFASELGNLSESEEDNKMESMKPDAVTKESRDKEASKGKCTLDEISKRIEMDLSGKQPLTGDKEKASLYLNTIIHFFFFPAPFLAAFIMLQWGGNKMESSENQTTLLISSSLLFQVYIGMGLHCNKKAWEKSIRTKKDDSKFTKEMASVIWGREKLMARTGSRDTSGKKACTPKKVELLHAALRGKMSARGESRKQQDFIIQNLAPKWLSEKCYDCRRAEKKPSS</sequence>
<dbReference type="Proteomes" id="UP001075354">
    <property type="component" value="Chromosome 6"/>
</dbReference>
<feature type="transmembrane region" description="Helical" evidence="3">
    <location>
        <begin position="650"/>
        <end position="674"/>
    </location>
</feature>
<keyword evidence="5" id="KW-1185">Reference proteome</keyword>
<feature type="region of interest" description="Disordered" evidence="2">
    <location>
        <begin position="391"/>
        <end position="431"/>
    </location>
</feature>
<feature type="compositionally biased region" description="Basic and acidic residues" evidence="2">
    <location>
        <begin position="216"/>
        <end position="225"/>
    </location>
</feature>
<accession>A0AAV7XPF0</accession>
<organism evidence="4 5">
    <name type="scientific">Megalurothrips usitatus</name>
    <name type="common">bean blossom thrips</name>
    <dbReference type="NCBI Taxonomy" id="439358"/>
    <lineage>
        <taxon>Eukaryota</taxon>
        <taxon>Metazoa</taxon>
        <taxon>Ecdysozoa</taxon>
        <taxon>Arthropoda</taxon>
        <taxon>Hexapoda</taxon>
        <taxon>Insecta</taxon>
        <taxon>Pterygota</taxon>
        <taxon>Neoptera</taxon>
        <taxon>Paraneoptera</taxon>
        <taxon>Thysanoptera</taxon>
        <taxon>Terebrantia</taxon>
        <taxon>Thripoidea</taxon>
        <taxon>Thripidae</taxon>
        <taxon>Megalurothrips</taxon>
    </lineage>
</organism>
<keyword evidence="3" id="KW-1133">Transmembrane helix</keyword>
<feature type="region of interest" description="Disordered" evidence="2">
    <location>
        <begin position="91"/>
        <end position="355"/>
    </location>
</feature>
<feature type="compositionally biased region" description="Polar residues" evidence="2">
    <location>
        <begin position="131"/>
        <end position="148"/>
    </location>
</feature>
<feature type="compositionally biased region" description="Basic and acidic residues" evidence="2">
    <location>
        <begin position="177"/>
        <end position="193"/>
    </location>
</feature>
<evidence type="ECO:0000313" key="4">
    <source>
        <dbReference type="EMBL" id="KAJ1526573.1"/>
    </source>
</evidence>
<feature type="compositionally biased region" description="Polar residues" evidence="2">
    <location>
        <begin position="400"/>
        <end position="411"/>
    </location>
</feature>
<feature type="region of interest" description="Disordered" evidence="2">
    <location>
        <begin position="591"/>
        <end position="621"/>
    </location>
</feature>
<feature type="compositionally biased region" description="Basic and acidic residues" evidence="2">
    <location>
        <begin position="99"/>
        <end position="124"/>
    </location>
</feature>
<feature type="compositionally biased region" description="Basic residues" evidence="2">
    <location>
        <begin position="226"/>
        <end position="236"/>
    </location>
</feature>
<evidence type="ECO:0000313" key="5">
    <source>
        <dbReference type="Proteomes" id="UP001075354"/>
    </source>
</evidence>
<feature type="compositionally biased region" description="Basic and acidic residues" evidence="2">
    <location>
        <begin position="597"/>
        <end position="621"/>
    </location>
</feature>
<evidence type="ECO:0000256" key="1">
    <source>
        <dbReference type="SAM" id="Coils"/>
    </source>
</evidence>
<feature type="compositionally biased region" description="Polar residues" evidence="2">
    <location>
        <begin position="156"/>
        <end position="170"/>
    </location>
</feature>
<feature type="compositionally biased region" description="Basic and acidic residues" evidence="2">
    <location>
        <begin position="265"/>
        <end position="277"/>
    </location>
</feature>
<protein>
    <submittedName>
        <fullName evidence="4">Uncharacterized protein</fullName>
    </submittedName>
</protein>
<keyword evidence="3" id="KW-0812">Transmembrane</keyword>
<proteinExistence type="predicted"/>
<reference evidence="4" key="1">
    <citation type="submission" date="2022-12" db="EMBL/GenBank/DDBJ databases">
        <title>Chromosome-level genome assembly of the bean flower thrips Megalurothrips usitatus.</title>
        <authorList>
            <person name="Ma L."/>
            <person name="Liu Q."/>
            <person name="Li H."/>
            <person name="Cai W."/>
        </authorList>
    </citation>
    <scope>NUCLEOTIDE SEQUENCE</scope>
    <source>
        <strain evidence="4">Cailab_2022a</strain>
    </source>
</reference>
<keyword evidence="3" id="KW-0472">Membrane</keyword>
<dbReference type="AlphaFoldDB" id="A0AAV7XPF0"/>
<dbReference type="EMBL" id="JAPTSV010000006">
    <property type="protein sequence ID" value="KAJ1526573.1"/>
    <property type="molecule type" value="Genomic_DNA"/>
</dbReference>